<proteinExistence type="predicted"/>
<keyword evidence="1" id="KW-1133">Transmembrane helix</keyword>
<protein>
    <submittedName>
        <fullName evidence="2">Uncharacterized protein</fullName>
    </submittedName>
</protein>
<keyword evidence="3" id="KW-1185">Reference proteome</keyword>
<sequence length="94" mass="10425">MVITKFVRRAAKTVFFIVLFCVFARLINSSAFISLDTANAFAAWLHGSASQENYDDLWFFTDVGLSLISAIIAYNIVIKVGRKIAGRSSIKTES</sequence>
<organism evidence="2 3">
    <name type="scientific">Kosakonia cowanii JCM 10956 = DSM 18146</name>
    <dbReference type="NCBI Taxonomy" id="1300165"/>
    <lineage>
        <taxon>Bacteria</taxon>
        <taxon>Pseudomonadati</taxon>
        <taxon>Pseudomonadota</taxon>
        <taxon>Gammaproteobacteria</taxon>
        <taxon>Enterobacterales</taxon>
        <taxon>Enterobacteriaceae</taxon>
        <taxon>Kosakonia</taxon>
    </lineage>
</organism>
<evidence type="ECO:0000313" key="2">
    <source>
        <dbReference type="EMBL" id="APZ06582.1"/>
    </source>
</evidence>
<evidence type="ECO:0000313" key="3">
    <source>
        <dbReference type="Proteomes" id="UP000187148"/>
    </source>
</evidence>
<dbReference type="Proteomes" id="UP000187148">
    <property type="component" value="Chromosome"/>
</dbReference>
<dbReference type="RefSeq" id="WP_076769879.1">
    <property type="nucleotide sequence ID" value="NZ_CP019445.1"/>
</dbReference>
<accession>A0A807LMU3</accession>
<evidence type="ECO:0000256" key="1">
    <source>
        <dbReference type="SAM" id="Phobius"/>
    </source>
</evidence>
<dbReference type="KEGG" id="kco:BWI95_16780"/>
<dbReference type="EMBL" id="CP019445">
    <property type="protein sequence ID" value="APZ06582.1"/>
    <property type="molecule type" value="Genomic_DNA"/>
</dbReference>
<reference evidence="2 3" key="1">
    <citation type="submission" date="2017-01" db="EMBL/GenBank/DDBJ databases">
        <authorList>
            <person name="Cao J.-M."/>
        </authorList>
    </citation>
    <scope>NUCLEOTIDE SEQUENCE [LARGE SCALE GENOMIC DNA]</scope>
    <source>
        <strain evidence="2 3">888-76</strain>
    </source>
</reference>
<keyword evidence="1" id="KW-0472">Membrane</keyword>
<dbReference type="AlphaFoldDB" id="A0A807LMU3"/>
<feature type="transmembrane region" description="Helical" evidence="1">
    <location>
        <begin position="58"/>
        <end position="78"/>
    </location>
</feature>
<gene>
    <name evidence="2" type="ORF">BWI95_16780</name>
</gene>
<name>A0A807LMU3_9ENTR</name>
<keyword evidence="1" id="KW-0812">Transmembrane</keyword>